<evidence type="ECO:0000313" key="3">
    <source>
        <dbReference type="EMBL" id="EMR63403.1"/>
    </source>
</evidence>
<dbReference type="Proteomes" id="UP000012174">
    <property type="component" value="Unassembled WGS sequence"/>
</dbReference>
<sequence length="499" mass="55432">MSVAAPPPTTKWASAEDWTRHKDTIIKLYAHESLTLKEVIPIMEREHDFYATAKMYKTRLGRWGIYKYGRRTAEDSRSASSAEPSTQESAQHLEDAASSLPSSSSPSTSTSTSSPSPSSSQALLSLLQAPDDLRFPEECISIVHNYAIGAWELGLWGAQLDRSTGVFAPSAELTQWNGLTSVATMLLQRRTTSAFRVLQICFDRYKSLLLSHTPWLFVSTYAFVLRTSRSHPELARCFLRYARDLARIVKHPPSHPYCRLLDAMCRMGPARMETCAADLLESCLAAIQQTFGPDGSDMAHMVVYATDACVSSGLLTPDAARSKLQSLLAKTKRTSEDGRSNGGGNGGGGIPPSGDADIEQRFIPGVQLSMVRANYWQGNRAEAQRLMRQVPSGLPEWAFASEIMSLVYEAEERPNAHARLLRTGHRWGAYIKEIKIVNPWVLSPLVDFHVYIERFADTNSDAKRVREDFETGMEILCEMVCEINLNTGVPKGEDIQVFD</sequence>
<feature type="domain" description="Clr5" evidence="2">
    <location>
        <begin position="14"/>
        <end position="67"/>
    </location>
</feature>
<name>M7SGK9_EUTLA</name>
<gene>
    <name evidence="3" type="ORF">UCREL1_9665</name>
</gene>
<evidence type="ECO:0000313" key="4">
    <source>
        <dbReference type="Proteomes" id="UP000012174"/>
    </source>
</evidence>
<dbReference type="STRING" id="1287681.M7SGK9"/>
<dbReference type="eggNOG" id="ENOG502R284">
    <property type="taxonomic scope" value="Eukaryota"/>
</dbReference>
<dbReference type="PANTHER" id="PTHR38788">
    <property type="entry name" value="CLR5 DOMAIN-CONTAINING PROTEIN"/>
    <property type="match status" value="1"/>
</dbReference>
<feature type="region of interest" description="Disordered" evidence="1">
    <location>
        <begin position="330"/>
        <end position="356"/>
    </location>
</feature>
<dbReference type="HOGENOM" id="CLU_546323_0_0_1"/>
<evidence type="ECO:0000256" key="1">
    <source>
        <dbReference type="SAM" id="MobiDB-lite"/>
    </source>
</evidence>
<dbReference type="EMBL" id="KB707234">
    <property type="protein sequence ID" value="EMR63403.1"/>
    <property type="molecule type" value="Genomic_DNA"/>
</dbReference>
<feature type="compositionally biased region" description="Gly residues" evidence="1">
    <location>
        <begin position="340"/>
        <end position="351"/>
    </location>
</feature>
<accession>M7SGK9</accession>
<feature type="compositionally biased region" description="Polar residues" evidence="1">
    <location>
        <begin position="78"/>
        <end position="90"/>
    </location>
</feature>
<protein>
    <recommendedName>
        <fullName evidence="2">Clr5 domain-containing protein</fullName>
    </recommendedName>
</protein>
<reference evidence="4" key="1">
    <citation type="journal article" date="2013" name="Genome Announc.">
        <title>Draft genome sequence of the grapevine dieback fungus Eutypa lata UCR-EL1.</title>
        <authorList>
            <person name="Blanco-Ulate B."/>
            <person name="Rolshausen P.E."/>
            <person name="Cantu D."/>
        </authorList>
    </citation>
    <scope>NUCLEOTIDE SEQUENCE [LARGE SCALE GENOMIC DNA]</scope>
    <source>
        <strain evidence="4">UCR-EL1</strain>
    </source>
</reference>
<dbReference type="AlphaFoldDB" id="M7SGK9"/>
<dbReference type="KEGG" id="ela:UCREL1_9665"/>
<dbReference type="Pfam" id="PF14420">
    <property type="entry name" value="Clr5"/>
    <property type="match status" value="1"/>
</dbReference>
<feature type="compositionally biased region" description="Low complexity" evidence="1">
    <location>
        <begin position="96"/>
        <end position="119"/>
    </location>
</feature>
<dbReference type="PANTHER" id="PTHR38788:SF3">
    <property type="entry name" value="CLR5 DOMAIN-CONTAINING PROTEIN"/>
    <property type="match status" value="1"/>
</dbReference>
<dbReference type="OrthoDB" id="5308957at2759"/>
<organism evidence="3 4">
    <name type="scientific">Eutypa lata (strain UCR-EL1)</name>
    <name type="common">Grapevine dieback disease fungus</name>
    <name type="synonym">Eutypa armeniacae</name>
    <dbReference type="NCBI Taxonomy" id="1287681"/>
    <lineage>
        <taxon>Eukaryota</taxon>
        <taxon>Fungi</taxon>
        <taxon>Dikarya</taxon>
        <taxon>Ascomycota</taxon>
        <taxon>Pezizomycotina</taxon>
        <taxon>Sordariomycetes</taxon>
        <taxon>Xylariomycetidae</taxon>
        <taxon>Xylariales</taxon>
        <taxon>Diatrypaceae</taxon>
        <taxon>Eutypa</taxon>
    </lineage>
</organism>
<feature type="region of interest" description="Disordered" evidence="1">
    <location>
        <begin position="75"/>
        <end position="119"/>
    </location>
</feature>
<keyword evidence="4" id="KW-1185">Reference proteome</keyword>
<proteinExistence type="predicted"/>
<dbReference type="InterPro" id="IPR025676">
    <property type="entry name" value="Clr5_dom"/>
</dbReference>
<evidence type="ECO:0000259" key="2">
    <source>
        <dbReference type="Pfam" id="PF14420"/>
    </source>
</evidence>